<name>A0A0E9SMZ8_ANGAN</name>
<dbReference type="EMBL" id="GBXM01065871">
    <property type="protein sequence ID" value="JAH42706.1"/>
    <property type="molecule type" value="Transcribed_RNA"/>
</dbReference>
<feature type="region of interest" description="Disordered" evidence="1">
    <location>
        <begin position="1"/>
        <end position="23"/>
    </location>
</feature>
<accession>A0A0E9SMZ8</accession>
<protein>
    <submittedName>
        <fullName evidence="2">Uncharacterized protein</fullName>
    </submittedName>
</protein>
<evidence type="ECO:0000313" key="2">
    <source>
        <dbReference type="EMBL" id="JAH42706.1"/>
    </source>
</evidence>
<sequence>MCTQEQKSPSGKERKPAPAIQRPNRGIFTHLRFSLHTWMSLKTARLIEV</sequence>
<reference evidence="2" key="2">
    <citation type="journal article" date="2015" name="Fish Shellfish Immunol.">
        <title>Early steps in the European eel (Anguilla anguilla)-Vibrio vulnificus interaction in the gills: Role of the RtxA13 toxin.</title>
        <authorList>
            <person name="Callol A."/>
            <person name="Pajuelo D."/>
            <person name="Ebbesson L."/>
            <person name="Teles M."/>
            <person name="MacKenzie S."/>
            <person name="Amaro C."/>
        </authorList>
    </citation>
    <scope>NUCLEOTIDE SEQUENCE</scope>
</reference>
<proteinExistence type="predicted"/>
<dbReference type="AlphaFoldDB" id="A0A0E9SMZ8"/>
<reference evidence="2" key="1">
    <citation type="submission" date="2014-11" db="EMBL/GenBank/DDBJ databases">
        <authorList>
            <person name="Amaro Gonzalez C."/>
        </authorList>
    </citation>
    <scope>NUCLEOTIDE SEQUENCE</scope>
</reference>
<evidence type="ECO:0000256" key="1">
    <source>
        <dbReference type="SAM" id="MobiDB-lite"/>
    </source>
</evidence>
<organism evidence="2">
    <name type="scientific">Anguilla anguilla</name>
    <name type="common">European freshwater eel</name>
    <name type="synonym">Muraena anguilla</name>
    <dbReference type="NCBI Taxonomy" id="7936"/>
    <lineage>
        <taxon>Eukaryota</taxon>
        <taxon>Metazoa</taxon>
        <taxon>Chordata</taxon>
        <taxon>Craniata</taxon>
        <taxon>Vertebrata</taxon>
        <taxon>Euteleostomi</taxon>
        <taxon>Actinopterygii</taxon>
        <taxon>Neopterygii</taxon>
        <taxon>Teleostei</taxon>
        <taxon>Anguilliformes</taxon>
        <taxon>Anguillidae</taxon>
        <taxon>Anguilla</taxon>
    </lineage>
</organism>